<dbReference type="PANTHER" id="PTHR43798">
    <property type="entry name" value="MONOACYLGLYCEROL LIPASE"/>
    <property type="match status" value="1"/>
</dbReference>
<sequence>MTVVYVHGVPDTATVWDPLRSLLADHDDLAVRLPGFGTDSPAAFTATRFAYMNWLIGELDAIGEPVDLVGHDQGSVIAQGVIVTRPDLVRSWVLGGGVCADDYLWHPQARVWQTAELGEASRDQLLALDPAARVQVLEAVGVPPGRADEVATGIDRRMLDHILPLYRSEPFFGDWAFTAGTAYPPGLVLWGRDDPFQSASFGRSAADIAAADYLELDCGHWWQIERPEEVAAALTGHWNRAAATSADARTTS</sequence>
<evidence type="ECO:0000313" key="3">
    <source>
        <dbReference type="Proteomes" id="UP000669179"/>
    </source>
</evidence>
<gene>
    <name evidence="2" type="ORF">J4573_39170</name>
</gene>
<accession>A0A939PQ67</accession>
<dbReference type="Gene3D" id="3.40.50.1820">
    <property type="entry name" value="alpha/beta hydrolase"/>
    <property type="match status" value="1"/>
</dbReference>
<feature type="domain" description="AB hydrolase-1" evidence="1">
    <location>
        <begin position="3"/>
        <end position="233"/>
    </location>
</feature>
<dbReference type="InterPro" id="IPR050266">
    <property type="entry name" value="AB_hydrolase_sf"/>
</dbReference>
<evidence type="ECO:0000313" key="2">
    <source>
        <dbReference type="EMBL" id="MBO2453169.1"/>
    </source>
</evidence>
<reference evidence="2" key="1">
    <citation type="submission" date="2021-03" db="EMBL/GenBank/DDBJ databases">
        <authorList>
            <person name="Kanchanasin P."/>
            <person name="Saeng-In P."/>
            <person name="Phongsopitanun W."/>
            <person name="Yuki M."/>
            <person name="Kudo T."/>
            <person name="Ohkuma M."/>
            <person name="Tanasupawat S."/>
        </authorList>
    </citation>
    <scope>NUCLEOTIDE SEQUENCE</scope>
    <source>
        <strain evidence="2">GKU 128</strain>
    </source>
</reference>
<comment type="caution">
    <text evidence="2">The sequence shown here is derived from an EMBL/GenBank/DDBJ whole genome shotgun (WGS) entry which is preliminary data.</text>
</comment>
<organism evidence="2 3">
    <name type="scientific">Actinomadura barringtoniae</name>
    <dbReference type="NCBI Taxonomy" id="1427535"/>
    <lineage>
        <taxon>Bacteria</taxon>
        <taxon>Bacillati</taxon>
        <taxon>Actinomycetota</taxon>
        <taxon>Actinomycetes</taxon>
        <taxon>Streptosporangiales</taxon>
        <taxon>Thermomonosporaceae</taxon>
        <taxon>Actinomadura</taxon>
    </lineage>
</organism>
<keyword evidence="2" id="KW-0378">Hydrolase</keyword>
<dbReference type="PANTHER" id="PTHR43798:SF33">
    <property type="entry name" value="HYDROLASE, PUTATIVE (AFU_ORTHOLOGUE AFUA_2G14860)-RELATED"/>
    <property type="match status" value="1"/>
</dbReference>
<dbReference type="Pfam" id="PF12697">
    <property type="entry name" value="Abhydrolase_6"/>
    <property type="match status" value="1"/>
</dbReference>
<dbReference type="EMBL" id="JAGEOJ010000019">
    <property type="protein sequence ID" value="MBO2453169.1"/>
    <property type="molecule type" value="Genomic_DNA"/>
</dbReference>
<dbReference type="AlphaFoldDB" id="A0A939PQ67"/>
<dbReference type="RefSeq" id="WP_208261188.1">
    <property type="nucleotide sequence ID" value="NZ_JAGEOJ010000019.1"/>
</dbReference>
<dbReference type="SUPFAM" id="SSF53474">
    <property type="entry name" value="alpha/beta-Hydrolases"/>
    <property type="match status" value="1"/>
</dbReference>
<protein>
    <submittedName>
        <fullName evidence="2">Alpha/beta hydrolase</fullName>
    </submittedName>
</protein>
<evidence type="ECO:0000259" key="1">
    <source>
        <dbReference type="Pfam" id="PF12697"/>
    </source>
</evidence>
<dbReference type="Proteomes" id="UP000669179">
    <property type="component" value="Unassembled WGS sequence"/>
</dbReference>
<dbReference type="InterPro" id="IPR029058">
    <property type="entry name" value="AB_hydrolase_fold"/>
</dbReference>
<dbReference type="GO" id="GO:0016787">
    <property type="term" value="F:hydrolase activity"/>
    <property type="evidence" value="ECO:0007669"/>
    <property type="project" value="UniProtKB-KW"/>
</dbReference>
<dbReference type="GO" id="GO:0016020">
    <property type="term" value="C:membrane"/>
    <property type="evidence" value="ECO:0007669"/>
    <property type="project" value="TreeGrafter"/>
</dbReference>
<proteinExistence type="predicted"/>
<keyword evidence="3" id="KW-1185">Reference proteome</keyword>
<dbReference type="InterPro" id="IPR000073">
    <property type="entry name" value="AB_hydrolase_1"/>
</dbReference>
<name>A0A939PQ67_9ACTN</name>